<organism evidence="2 3">
    <name type="scientific">Corallococcus exiguus</name>
    <dbReference type="NCBI Taxonomy" id="83462"/>
    <lineage>
        <taxon>Bacteria</taxon>
        <taxon>Pseudomonadati</taxon>
        <taxon>Myxococcota</taxon>
        <taxon>Myxococcia</taxon>
        <taxon>Myxococcales</taxon>
        <taxon>Cystobacterineae</taxon>
        <taxon>Myxococcaceae</taxon>
        <taxon>Corallococcus</taxon>
    </lineage>
</organism>
<dbReference type="EMBL" id="JAAAPK010000005">
    <property type="protein sequence ID" value="NBC42742.1"/>
    <property type="molecule type" value="Genomic_DNA"/>
</dbReference>
<name>A0A7X4YE74_9BACT</name>
<evidence type="ECO:0008006" key="4">
    <source>
        <dbReference type="Google" id="ProtNLM"/>
    </source>
</evidence>
<evidence type="ECO:0000256" key="1">
    <source>
        <dbReference type="SAM" id="MobiDB-lite"/>
    </source>
</evidence>
<reference evidence="2 3" key="1">
    <citation type="submission" date="2020-01" db="EMBL/GenBank/DDBJ databases">
        <title>The draft genome sequence of Corallococcus exiguus DSM 14696.</title>
        <authorList>
            <person name="Zhang X."/>
            <person name="Zhu H."/>
        </authorList>
    </citation>
    <scope>NUCLEOTIDE SEQUENCE [LARGE SCALE GENOMIC DNA]</scope>
    <source>
        <strain evidence="2 3">DSM 14696</strain>
    </source>
</reference>
<feature type="compositionally biased region" description="Basic and acidic residues" evidence="1">
    <location>
        <begin position="225"/>
        <end position="234"/>
    </location>
</feature>
<feature type="compositionally biased region" description="Gly residues" evidence="1">
    <location>
        <begin position="266"/>
        <end position="297"/>
    </location>
</feature>
<comment type="caution">
    <text evidence="2">The sequence shown here is derived from an EMBL/GenBank/DDBJ whole genome shotgun (WGS) entry which is preliminary data.</text>
</comment>
<dbReference type="RefSeq" id="WP_139917530.1">
    <property type="nucleotide sequence ID" value="NZ_CBCSLE010000038.1"/>
</dbReference>
<feature type="compositionally biased region" description="Low complexity" evidence="1">
    <location>
        <begin position="236"/>
        <end position="248"/>
    </location>
</feature>
<accession>A0A7X4YE74</accession>
<evidence type="ECO:0000313" key="3">
    <source>
        <dbReference type="Proteomes" id="UP000537825"/>
    </source>
</evidence>
<gene>
    <name evidence="2" type="ORF">GTZ93_23355</name>
</gene>
<feature type="compositionally biased region" description="Low complexity" evidence="1">
    <location>
        <begin position="169"/>
        <end position="201"/>
    </location>
</feature>
<dbReference type="Proteomes" id="UP000537825">
    <property type="component" value="Unassembled WGS sequence"/>
</dbReference>
<feature type="compositionally biased region" description="Basic and acidic residues" evidence="1">
    <location>
        <begin position="202"/>
        <end position="213"/>
    </location>
</feature>
<evidence type="ECO:0000313" key="2">
    <source>
        <dbReference type="EMBL" id="NBC42742.1"/>
    </source>
</evidence>
<protein>
    <recommendedName>
        <fullName evidence="4">Lipoprotein</fullName>
    </recommendedName>
</protein>
<dbReference type="PROSITE" id="PS51257">
    <property type="entry name" value="PROKAR_LIPOPROTEIN"/>
    <property type="match status" value="1"/>
</dbReference>
<keyword evidence="3" id="KW-1185">Reference proteome</keyword>
<dbReference type="AlphaFoldDB" id="A0A7X4YE74"/>
<feature type="region of interest" description="Disordered" evidence="1">
    <location>
        <begin position="140"/>
        <end position="312"/>
    </location>
</feature>
<proteinExistence type="predicted"/>
<sequence length="312" mass="32279">MNRLLALVVPVALLMGTGCVVEAHSHRPVVRRAAYIAPAAVVEYRFAGAHPVPDDYGGGWCPEDYAHVHDYQPPQASYVYTDDVYYYRGPTVVWYWDYHPTPSGAYCNFHGRHQHDFYPQGSWGAGYSYDRGTRGYRWSNSHSASAVPGGRNNIAPSRPAPAPAPVNQGRNAPPGGTGTGARPPSGSSWGRGNNAAPSNNARDNDRDNDRDNSRNSGGWDTPASKSRDDDKDNNRGNSNSGSSNSGNSGSSGSGRSSGGWSTPPGGNSGGSSGSSGSGRSSGGSSGSSGGSSGGGWNTGKSSGSSGKSGSGW</sequence>